<feature type="non-terminal residue" evidence="1">
    <location>
        <position position="1"/>
    </location>
</feature>
<proteinExistence type="predicted"/>
<sequence>AHEIAHFSLEHHKTHPKNLNEYLKHEKEADDLIVEWGF</sequence>
<evidence type="ECO:0008006" key="2">
    <source>
        <dbReference type="Google" id="ProtNLM"/>
    </source>
</evidence>
<dbReference type="EMBL" id="BARV01046026">
    <property type="protein sequence ID" value="GAI62428.1"/>
    <property type="molecule type" value="Genomic_DNA"/>
</dbReference>
<accession>X1Q2I5</accession>
<comment type="caution">
    <text evidence="1">The sequence shown here is derived from an EMBL/GenBank/DDBJ whole genome shotgun (WGS) entry which is preliminary data.</text>
</comment>
<evidence type="ECO:0000313" key="1">
    <source>
        <dbReference type="EMBL" id="GAI62428.1"/>
    </source>
</evidence>
<dbReference type="AlphaFoldDB" id="X1Q2I5"/>
<organism evidence="1">
    <name type="scientific">marine sediment metagenome</name>
    <dbReference type="NCBI Taxonomy" id="412755"/>
    <lineage>
        <taxon>unclassified sequences</taxon>
        <taxon>metagenomes</taxon>
        <taxon>ecological metagenomes</taxon>
    </lineage>
</organism>
<reference evidence="1" key="1">
    <citation type="journal article" date="2014" name="Front. Microbiol.">
        <title>High frequency of phylogenetically diverse reductive dehalogenase-homologous genes in deep subseafloor sedimentary metagenomes.</title>
        <authorList>
            <person name="Kawai M."/>
            <person name="Futagami T."/>
            <person name="Toyoda A."/>
            <person name="Takaki Y."/>
            <person name="Nishi S."/>
            <person name="Hori S."/>
            <person name="Arai W."/>
            <person name="Tsubouchi T."/>
            <person name="Morono Y."/>
            <person name="Uchiyama I."/>
            <person name="Ito T."/>
            <person name="Fujiyama A."/>
            <person name="Inagaki F."/>
            <person name="Takami H."/>
        </authorList>
    </citation>
    <scope>NUCLEOTIDE SEQUENCE</scope>
    <source>
        <strain evidence="1">Expedition CK06-06</strain>
    </source>
</reference>
<protein>
    <recommendedName>
        <fullName evidence="2">IrrE N-terminal-like domain-containing protein</fullName>
    </recommendedName>
</protein>
<gene>
    <name evidence="1" type="ORF">S06H3_66981</name>
</gene>
<name>X1Q2I5_9ZZZZ</name>
<feature type="non-terminal residue" evidence="1">
    <location>
        <position position="38"/>
    </location>
</feature>